<comment type="caution">
    <text evidence="3">The sequence shown here is derived from an EMBL/GenBank/DDBJ whole genome shotgun (WGS) entry which is preliminary data.</text>
</comment>
<protein>
    <submittedName>
        <fullName evidence="3">BON domain-containing protein</fullName>
    </submittedName>
</protein>
<evidence type="ECO:0000313" key="4">
    <source>
        <dbReference type="Proteomes" id="UP000526501"/>
    </source>
</evidence>
<dbReference type="Proteomes" id="UP000526501">
    <property type="component" value="Unassembled WGS sequence"/>
</dbReference>
<dbReference type="RefSeq" id="WP_185660671.1">
    <property type="nucleotide sequence ID" value="NZ_CAWPOO010000012.1"/>
</dbReference>
<dbReference type="Gene3D" id="3.30.1340.30">
    <property type="match status" value="1"/>
</dbReference>
<feature type="compositionally biased region" description="Pro residues" evidence="1">
    <location>
        <begin position="123"/>
        <end position="135"/>
    </location>
</feature>
<feature type="compositionally biased region" description="Basic and acidic residues" evidence="1">
    <location>
        <begin position="70"/>
        <end position="81"/>
    </location>
</feature>
<feature type="compositionally biased region" description="Low complexity" evidence="1">
    <location>
        <begin position="113"/>
        <end position="122"/>
    </location>
</feature>
<keyword evidence="4" id="KW-1185">Reference proteome</keyword>
<dbReference type="InterPro" id="IPR007055">
    <property type="entry name" value="BON_dom"/>
</dbReference>
<gene>
    <name evidence="3" type="ORF">H5P27_12170</name>
</gene>
<feature type="domain" description="BON" evidence="2">
    <location>
        <begin position="217"/>
        <end position="285"/>
    </location>
</feature>
<evidence type="ECO:0000256" key="1">
    <source>
        <dbReference type="SAM" id="MobiDB-lite"/>
    </source>
</evidence>
<sequence>MKSFFVALILGIFVGLLINNFFSDPEAYQKLQDEKAALDLPAEIEPPAEPVAEETETPEPAMFEVASEELDMKRDSKESISPRKVPPVVMPEVETLEPAPEEQESADEEPATEVIPEPEISEPAPPEPAPEPPVAEPDEPVAEPEPPVADLPAPIAQVEELSEDVDESISESIDEAADEIAEASEEASEEIEEAVESAEETVQEIAEETVPEIESDVDQAIAAALRGKIVAEANSVGESVSIQVKDRVVTLTGTVPDEATKSQVIELAVYTQGVLGVEEELTIAP</sequence>
<evidence type="ECO:0000259" key="2">
    <source>
        <dbReference type="PROSITE" id="PS50914"/>
    </source>
</evidence>
<accession>A0A7X1E8H3</accession>
<proteinExistence type="predicted"/>
<name>A0A7X1E8H3_9BACT</name>
<evidence type="ECO:0000313" key="3">
    <source>
        <dbReference type="EMBL" id="MBC2606800.1"/>
    </source>
</evidence>
<feature type="compositionally biased region" description="Acidic residues" evidence="1">
    <location>
        <begin position="99"/>
        <end position="111"/>
    </location>
</feature>
<dbReference type="Pfam" id="PF04972">
    <property type="entry name" value="BON"/>
    <property type="match status" value="1"/>
</dbReference>
<reference evidence="3 4" key="1">
    <citation type="submission" date="2020-07" db="EMBL/GenBank/DDBJ databases">
        <authorList>
            <person name="Feng X."/>
        </authorList>
    </citation>
    <scope>NUCLEOTIDE SEQUENCE [LARGE SCALE GENOMIC DNA]</scope>
    <source>
        <strain evidence="3 4">JCM23202</strain>
    </source>
</reference>
<feature type="compositionally biased region" description="Acidic residues" evidence="1">
    <location>
        <begin position="160"/>
        <end position="187"/>
    </location>
</feature>
<organism evidence="3 4">
    <name type="scientific">Pelagicoccus albus</name>
    <dbReference type="NCBI Taxonomy" id="415222"/>
    <lineage>
        <taxon>Bacteria</taxon>
        <taxon>Pseudomonadati</taxon>
        <taxon>Verrucomicrobiota</taxon>
        <taxon>Opitutia</taxon>
        <taxon>Puniceicoccales</taxon>
        <taxon>Pelagicoccaceae</taxon>
        <taxon>Pelagicoccus</taxon>
    </lineage>
</organism>
<dbReference type="PROSITE" id="PS50914">
    <property type="entry name" value="BON"/>
    <property type="match status" value="1"/>
</dbReference>
<dbReference type="EMBL" id="JACHVC010000012">
    <property type="protein sequence ID" value="MBC2606800.1"/>
    <property type="molecule type" value="Genomic_DNA"/>
</dbReference>
<dbReference type="AlphaFoldDB" id="A0A7X1E8H3"/>
<feature type="region of interest" description="Disordered" evidence="1">
    <location>
        <begin position="40"/>
        <end position="187"/>
    </location>
</feature>